<dbReference type="Pfam" id="PF00534">
    <property type="entry name" value="Glycos_transf_1"/>
    <property type="match status" value="1"/>
</dbReference>
<dbReference type="EC" id="2.4.1.-" evidence="2"/>
<evidence type="ECO:0000313" key="7">
    <source>
        <dbReference type="Proteomes" id="UP000471216"/>
    </source>
</evidence>
<dbReference type="AlphaFoldDB" id="A0A174S1K8"/>
<protein>
    <submittedName>
        <fullName evidence="2">GDP-mannose-dependent alpha-mannosyltransferase</fullName>
        <ecNumber evidence="2">2.4.1.-</ecNumber>
    </submittedName>
    <submittedName>
        <fullName evidence="3">Glycosyltransferase</fullName>
    </submittedName>
</protein>
<organism evidence="2 5">
    <name type="scientific">Parabacteroides distasonis</name>
    <dbReference type="NCBI Taxonomy" id="823"/>
    <lineage>
        <taxon>Bacteria</taxon>
        <taxon>Pseudomonadati</taxon>
        <taxon>Bacteroidota</taxon>
        <taxon>Bacteroidia</taxon>
        <taxon>Bacteroidales</taxon>
        <taxon>Tannerellaceae</taxon>
        <taxon>Parabacteroides</taxon>
    </lineage>
</organism>
<gene>
    <name evidence="2" type="primary">mgtA</name>
    <name evidence="2" type="ORF">ERS852560_00888</name>
    <name evidence="4" type="ORF">GKD54_13060</name>
    <name evidence="3" type="ORF">GKD58_06115</name>
</gene>
<feature type="domain" description="Glycosyl transferase family 1" evidence="1">
    <location>
        <begin position="181"/>
        <end position="324"/>
    </location>
</feature>
<dbReference type="Proteomes" id="UP000450599">
    <property type="component" value="Unassembled WGS sequence"/>
</dbReference>
<evidence type="ECO:0000313" key="2">
    <source>
        <dbReference type="EMBL" id="CUP88329.1"/>
    </source>
</evidence>
<evidence type="ECO:0000259" key="1">
    <source>
        <dbReference type="Pfam" id="PF00534"/>
    </source>
</evidence>
<dbReference type="PANTHER" id="PTHR12526">
    <property type="entry name" value="GLYCOSYLTRANSFERASE"/>
    <property type="match status" value="1"/>
</dbReference>
<dbReference type="InterPro" id="IPR001296">
    <property type="entry name" value="Glyco_trans_1"/>
</dbReference>
<name>A0A174S1K8_PARDI</name>
<dbReference type="SUPFAM" id="SSF53756">
    <property type="entry name" value="UDP-Glycosyltransferase/glycogen phosphorylase"/>
    <property type="match status" value="1"/>
</dbReference>
<dbReference type="CDD" id="cd03801">
    <property type="entry name" value="GT4_PimA-like"/>
    <property type="match status" value="1"/>
</dbReference>
<reference evidence="2 5" key="1">
    <citation type="submission" date="2015-09" db="EMBL/GenBank/DDBJ databases">
        <authorList>
            <consortium name="Pathogen Informatics"/>
        </authorList>
    </citation>
    <scope>NUCLEOTIDE SEQUENCE [LARGE SCALE GENOMIC DNA]</scope>
    <source>
        <strain evidence="2 5">2789STDY5834948</strain>
    </source>
</reference>
<evidence type="ECO:0000313" key="6">
    <source>
        <dbReference type="Proteomes" id="UP000450599"/>
    </source>
</evidence>
<dbReference type="Proteomes" id="UP000471216">
    <property type="component" value="Unassembled WGS sequence"/>
</dbReference>
<dbReference type="EMBL" id="CZBM01000002">
    <property type="protein sequence ID" value="CUP88329.1"/>
    <property type="molecule type" value="Genomic_DNA"/>
</dbReference>
<dbReference type="RefSeq" id="WP_022193180.1">
    <property type="nucleotide sequence ID" value="NZ_CZBM01000002.1"/>
</dbReference>
<evidence type="ECO:0000313" key="4">
    <source>
        <dbReference type="EMBL" id="MRZ07124.1"/>
    </source>
</evidence>
<proteinExistence type="predicted"/>
<reference evidence="6 7" key="2">
    <citation type="journal article" date="2019" name="Nat. Med.">
        <title>A library of human gut bacterial isolates paired with longitudinal multiomics data enables mechanistic microbiome research.</title>
        <authorList>
            <person name="Poyet M."/>
            <person name="Groussin M."/>
            <person name="Gibbons S.M."/>
            <person name="Avila-Pacheco J."/>
            <person name="Jiang X."/>
            <person name="Kearney S.M."/>
            <person name="Perrotta A.R."/>
            <person name="Berdy B."/>
            <person name="Zhao S."/>
            <person name="Lieberman T.D."/>
            <person name="Swanson P.K."/>
            <person name="Smith M."/>
            <person name="Roesemann S."/>
            <person name="Alexander J.E."/>
            <person name="Rich S.A."/>
            <person name="Livny J."/>
            <person name="Vlamakis H."/>
            <person name="Clish C."/>
            <person name="Bullock K."/>
            <person name="Deik A."/>
            <person name="Scott J."/>
            <person name="Pierce K.A."/>
            <person name="Xavier R.J."/>
            <person name="Alm E.J."/>
        </authorList>
    </citation>
    <scope>NUCLEOTIDE SEQUENCE [LARGE SCALE GENOMIC DNA]</scope>
    <source>
        <strain evidence="4 7">BIOML-A10</strain>
        <strain evidence="3 6">BIOML-A11</strain>
    </source>
</reference>
<dbReference type="Proteomes" id="UP000095332">
    <property type="component" value="Unassembled WGS sequence"/>
</dbReference>
<keyword evidence="2" id="KW-0328">Glycosyltransferase</keyword>
<dbReference type="EMBL" id="WKMW01000004">
    <property type="protein sequence ID" value="MRY83832.1"/>
    <property type="molecule type" value="Genomic_DNA"/>
</dbReference>
<dbReference type="Gene3D" id="3.40.50.2000">
    <property type="entry name" value="Glycogen Phosphorylase B"/>
    <property type="match status" value="2"/>
</dbReference>
<dbReference type="EMBL" id="WKMX01000011">
    <property type="protein sequence ID" value="MRZ07124.1"/>
    <property type="molecule type" value="Genomic_DNA"/>
</dbReference>
<keyword evidence="2" id="KW-0808">Transferase</keyword>
<dbReference type="PANTHER" id="PTHR12526:SF630">
    <property type="entry name" value="GLYCOSYLTRANSFERASE"/>
    <property type="match status" value="1"/>
</dbReference>
<accession>A0A174S1K8</accession>
<sequence>MRSILFFHNNNDYTGSTRVLANVISSEYADKEVHIVVNKNHGRGFLSELPNVRMIGFWQPLCHGRPIPILSALVVRLQGFFLTLIYGWCYETFYINTIVPFYAALVGRLYGKRIVYHIHEKFVSNSLSVRVMESVFTHTVAKRIYVSEYTMSQYARDSRCEEIVRYNKLGSNFMAKVRVRPLSERKRNMVLMIASLSKIKGIFNFLRLASLVPEYHFRLILSASKEAIDAFISEPIPTNVEFIPEQSDIHPYLYSADLMLNMSVPFLWIETFGMTILEAMAYGIPSIVPNLGGPTELIEDDYNGYCVDVTDVELVASKVRFALDRVNYERLCVRSLERFERFK</sequence>
<evidence type="ECO:0000313" key="5">
    <source>
        <dbReference type="Proteomes" id="UP000095332"/>
    </source>
</evidence>
<evidence type="ECO:0000313" key="3">
    <source>
        <dbReference type="EMBL" id="MRY83832.1"/>
    </source>
</evidence>
<dbReference type="GO" id="GO:0016757">
    <property type="term" value="F:glycosyltransferase activity"/>
    <property type="evidence" value="ECO:0007669"/>
    <property type="project" value="UniProtKB-KW"/>
</dbReference>